<evidence type="ECO:0000313" key="10">
    <source>
        <dbReference type="EMBL" id="PWZ97441.1"/>
    </source>
</evidence>
<evidence type="ECO:0000313" key="13">
    <source>
        <dbReference type="Proteomes" id="UP000246351"/>
    </source>
</evidence>
<dbReference type="EMBL" id="CP066884">
    <property type="protein sequence ID" value="QQM97662.1"/>
    <property type="molecule type" value="Genomic_DNA"/>
</dbReference>
<evidence type="ECO:0000313" key="14">
    <source>
        <dbReference type="Proteomes" id="UP000246800"/>
    </source>
</evidence>
<dbReference type="EMBL" id="QQPC01000040">
    <property type="protein sequence ID" value="REA81632.1"/>
    <property type="molecule type" value="Genomic_DNA"/>
</dbReference>
<sequence>MIKAINHITYSVSDLRNSIKFYKDILKATLLVEGKHTAYFTLGGVWLALNEEKNISRNEIKQSYTHIAFSISESDFDSWYYWLKCNQVNILKGRERNIKDKQSIYFTDHDGHKIELHTGTLQERLDYYQQEKTHMKFFKH</sequence>
<feature type="binding site" evidence="6">
    <location>
        <position position="115"/>
    </location>
    <ligand>
        <name>Mg(2+)</name>
        <dbReference type="ChEBI" id="CHEBI:18420"/>
    </ligand>
</feature>
<dbReference type="EMBL" id="AAXKXX010000007">
    <property type="protein sequence ID" value="EGQ4384741.1"/>
    <property type="molecule type" value="Genomic_DNA"/>
</dbReference>
<evidence type="ECO:0000256" key="3">
    <source>
        <dbReference type="ARBA" id="ARBA00022723"/>
    </source>
</evidence>
<feature type="binding site" evidence="6">
    <location>
        <position position="66"/>
    </location>
    <ligand>
        <name>Mg(2+)</name>
        <dbReference type="ChEBI" id="CHEBI:18420"/>
    </ligand>
</feature>
<dbReference type="SUPFAM" id="SSF54593">
    <property type="entry name" value="Glyoxalase/Bleomycin resistance protein/Dihydroxybiphenyl dioxygenase"/>
    <property type="match status" value="1"/>
</dbReference>
<dbReference type="EMBL" id="QEIT01000060">
    <property type="protein sequence ID" value="PWZ73674.1"/>
    <property type="molecule type" value="Genomic_DNA"/>
</dbReference>
<evidence type="ECO:0000256" key="6">
    <source>
        <dbReference type="HAMAP-Rule" id="MF_01512"/>
    </source>
</evidence>
<dbReference type="InterPro" id="IPR037523">
    <property type="entry name" value="VOC_core"/>
</dbReference>
<keyword evidence="2 6" id="KW-0808">Transferase</keyword>
<dbReference type="InterPro" id="IPR051332">
    <property type="entry name" value="Fosfomycin_Res_Enzymes"/>
</dbReference>
<comment type="function">
    <text evidence="6">Metallothiol transferase which confers resistance to fosfomycin by catalyzing the addition of a thiol cofactor to fosfomycin. L-cysteine is probably the physiological thiol donor.</text>
</comment>
<evidence type="ECO:0000256" key="4">
    <source>
        <dbReference type="ARBA" id="ARBA00022842"/>
    </source>
</evidence>
<accession>A0A317YNR3</accession>
<keyword evidence="17" id="KW-1185">Reference proteome</keyword>
<evidence type="ECO:0000313" key="15">
    <source>
        <dbReference type="Proteomes" id="UP000256409"/>
    </source>
</evidence>
<dbReference type="Proteomes" id="UP000246800">
    <property type="component" value="Unassembled WGS sequence"/>
</dbReference>
<dbReference type="InterPro" id="IPR029068">
    <property type="entry name" value="Glyas_Bleomycin-R_OHBP_Dase"/>
</dbReference>
<dbReference type="EMBL" id="QEIV01001225">
    <property type="protein sequence ID" value="PWZ97441.1"/>
    <property type="molecule type" value="Genomic_DNA"/>
</dbReference>
<evidence type="ECO:0000256" key="2">
    <source>
        <dbReference type="ARBA" id="ARBA00022679"/>
    </source>
</evidence>
<feature type="binding site" evidence="6">
    <location>
        <position position="7"/>
    </location>
    <ligand>
        <name>Mg(2+)</name>
        <dbReference type="ChEBI" id="CHEBI:18420"/>
    </ligand>
</feature>
<gene>
    <name evidence="6 8" type="primary">fosB</name>
    <name evidence="9" type="ORF">DD902_10230</name>
    <name evidence="10" type="ORF">DD924_12385</name>
    <name evidence="12" type="ORF">DV961_07220</name>
    <name evidence="8" type="ORF">EGV54_06495</name>
    <name evidence="11" type="ORF">JGZ15_09250</name>
</gene>
<dbReference type="GO" id="GO:0005737">
    <property type="term" value="C:cytoplasm"/>
    <property type="evidence" value="ECO:0007669"/>
    <property type="project" value="UniProtKB-SubCell"/>
</dbReference>
<dbReference type="NCBIfam" id="NF000493">
    <property type="entry name" value="Fos_BSH"/>
    <property type="match status" value="1"/>
</dbReference>
<evidence type="ECO:0000256" key="5">
    <source>
        <dbReference type="ARBA" id="ARBA00023251"/>
    </source>
</evidence>
<dbReference type="RefSeq" id="WP_014614469.1">
    <property type="nucleotide sequence ID" value="NZ_AP019372.1"/>
</dbReference>
<evidence type="ECO:0000313" key="17">
    <source>
        <dbReference type="Proteomes" id="UP000600220"/>
    </source>
</evidence>
<dbReference type="AlphaFoldDB" id="A0A317YNR3"/>
<dbReference type="PANTHER" id="PTHR36113:SF6">
    <property type="entry name" value="FOSFOMYCIN RESISTANCE PROTEIN FOSX"/>
    <property type="match status" value="1"/>
</dbReference>
<dbReference type="GO" id="GO:0046677">
    <property type="term" value="P:response to antibiotic"/>
    <property type="evidence" value="ECO:0007669"/>
    <property type="project" value="UniProtKB-UniRule"/>
</dbReference>
<name>A0A317YNR3_STAPS</name>
<dbReference type="GO" id="GO:0016765">
    <property type="term" value="F:transferase activity, transferring alkyl or aryl (other than methyl) groups"/>
    <property type="evidence" value="ECO:0007669"/>
    <property type="project" value="UniProtKB-UniRule"/>
</dbReference>
<dbReference type="Pfam" id="PF00903">
    <property type="entry name" value="Glyoxalase"/>
    <property type="match status" value="1"/>
</dbReference>
<evidence type="ECO:0000313" key="8">
    <source>
        <dbReference type="EMBL" id="EGQ4384741.1"/>
    </source>
</evidence>
<dbReference type="Proteomes" id="UP000600220">
    <property type="component" value="Unassembled WGS sequence"/>
</dbReference>
<dbReference type="Proteomes" id="UP000246351">
    <property type="component" value="Unassembled WGS sequence"/>
</dbReference>
<reference evidence="15" key="3">
    <citation type="journal article" date="2018" name="Vet. Microbiol.">
        <title>Molecular epidemiology of methicillin-resistant staphylococci amongst veterinary personnel, personnel-owned pets, patients and the hospital environment of two companion animal veterinary hospitals.</title>
        <authorList>
            <person name="Worthing K.A."/>
            <person name="Brown J."/>
            <person name="Gerber L."/>
            <person name="Abraham S."/>
            <person name="Trott D."/>
            <person name="Norris J.M."/>
        </authorList>
    </citation>
    <scope>NUCLEOTIDE SEQUENCE [LARGE SCALE GENOMIC DNA]</scope>
    <source>
        <strain evidence="15">ST496-2</strain>
    </source>
</reference>
<feature type="domain" description="VOC" evidence="7">
    <location>
        <begin position="4"/>
        <end position="119"/>
    </location>
</feature>
<proteinExistence type="inferred from homology"/>
<comment type="subunit">
    <text evidence="6">Homodimer.</text>
</comment>
<dbReference type="OrthoDB" id="192739at2"/>
<dbReference type="EC" id="2.5.1.-" evidence="6"/>
<dbReference type="GO" id="GO:0000287">
    <property type="term" value="F:magnesium ion binding"/>
    <property type="evidence" value="ECO:0007669"/>
    <property type="project" value="UniProtKB-UniRule"/>
</dbReference>
<evidence type="ECO:0000313" key="9">
    <source>
        <dbReference type="EMBL" id="PWZ73674.1"/>
    </source>
</evidence>
<dbReference type="Proteomes" id="UP000595859">
    <property type="component" value="Chromosome"/>
</dbReference>
<protein>
    <recommendedName>
        <fullName evidence="6">Metallothiol transferase FosB</fullName>
        <ecNumber evidence="6">2.5.1.-</ecNumber>
    </recommendedName>
    <alternativeName>
        <fullName evidence="6">Fosfomycin resistance protein</fullName>
    </alternativeName>
</protein>
<dbReference type="Proteomes" id="UP000256409">
    <property type="component" value="Unassembled WGS sequence"/>
</dbReference>
<evidence type="ECO:0000313" key="16">
    <source>
        <dbReference type="Proteomes" id="UP000595859"/>
    </source>
</evidence>
<evidence type="ECO:0000256" key="1">
    <source>
        <dbReference type="ARBA" id="ARBA00022490"/>
    </source>
</evidence>
<dbReference type="PROSITE" id="PS51819">
    <property type="entry name" value="VOC"/>
    <property type="match status" value="1"/>
</dbReference>
<evidence type="ECO:0000313" key="12">
    <source>
        <dbReference type="EMBL" id="REA81632.1"/>
    </source>
</evidence>
<dbReference type="OMA" id="RDEKPHM"/>
<comment type="similarity">
    <text evidence="6">Belongs to the fosfomycin resistance protein family. FosB subfamily.</text>
</comment>
<keyword evidence="4 6" id="KW-0460">Magnesium</keyword>
<dbReference type="PANTHER" id="PTHR36113">
    <property type="entry name" value="LYASE, PUTATIVE-RELATED-RELATED"/>
    <property type="match status" value="1"/>
</dbReference>
<evidence type="ECO:0000313" key="11">
    <source>
        <dbReference type="EMBL" id="QQM97662.1"/>
    </source>
</evidence>
<dbReference type="Gene3D" id="3.10.180.10">
    <property type="entry name" value="2,3-Dihydroxybiphenyl 1,2-Dioxygenase, domain 1"/>
    <property type="match status" value="1"/>
</dbReference>
<reference evidence="12" key="2">
    <citation type="journal article" date="2018" name="Vet. Microbiol.">
        <title>Methicillin-resistant staphylococci amongst veterinary personnel, personnel-owned pets, patients and the hospital environment of two small animal veterinary hospitals.</title>
        <authorList>
            <person name="Worthing K.A."/>
            <person name="Brown J."/>
            <person name="Gerber L."/>
            <person name="Abraham S."/>
            <person name="Trott D."/>
            <person name="Norris J.M."/>
        </authorList>
    </citation>
    <scope>NUCLEOTIDE SEQUENCE</scope>
    <source>
        <strain evidence="12">ST496-2</strain>
    </source>
</reference>
<keyword evidence="3 6" id="KW-0479">Metal-binding</keyword>
<organism evidence="9 14">
    <name type="scientific">Staphylococcus pseudintermedius</name>
    <dbReference type="NCBI Taxonomy" id="283734"/>
    <lineage>
        <taxon>Bacteria</taxon>
        <taxon>Bacillati</taxon>
        <taxon>Bacillota</taxon>
        <taxon>Bacilli</taxon>
        <taxon>Bacillales</taxon>
        <taxon>Staphylococcaceae</taxon>
        <taxon>Staphylococcus</taxon>
        <taxon>Staphylococcus intermedius group</taxon>
    </lineage>
</organism>
<dbReference type="InterPro" id="IPR004360">
    <property type="entry name" value="Glyas_Fos-R_dOase_dom"/>
</dbReference>
<dbReference type="InterPro" id="IPR022858">
    <property type="entry name" value="Metallothiol_Trafse_FosB"/>
</dbReference>
<reference evidence="13 14" key="1">
    <citation type="journal article" date="2018" name="Vet. Microbiol.">
        <title>Clonal diversity and geographic distribution of methicillin-resistant Staphylococcus pseudintermedius from Australian animals: Discovery of novel sequence types.</title>
        <authorList>
            <person name="Worthing K.A."/>
            <person name="Abraham S."/>
            <person name="Coombs G.W."/>
            <person name="Pang S."/>
            <person name="Saputra S."/>
            <person name="Jordan D."/>
            <person name="Trott D.J."/>
            <person name="Norris J.M."/>
        </authorList>
    </citation>
    <scope>NUCLEOTIDE SEQUENCE [LARGE SCALE GENOMIC DNA]</scope>
    <source>
        <strain evidence="9 14">ST525 1</strain>
        <strain evidence="10 13">ST71 3</strain>
    </source>
</reference>
<keyword evidence="1 6" id="KW-0963">Cytoplasm</keyword>
<dbReference type="STRING" id="937773.SPSINT_0515"/>
<reference evidence="11 16" key="5">
    <citation type="submission" date="2020-12" db="EMBL/GenBank/DDBJ databases">
        <title>Whole genome sequencing and de novo assembly of Staphylococcus pseudintermedius: a novel pangenome approach to unravel pathogenesis of canine pyoderma.</title>
        <authorList>
            <person name="Ferrer L."/>
            <person name="Perez D."/>
            <person name="Fonticoba R."/>
            <person name="Vines J."/>
            <person name="Fabregas N."/>
            <person name="Madronero S."/>
            <person name="Meroni G."/>
            <person name="Martino P."/>
            <person name="Martinez S."/>
            <person name="Cusco A."/>
            <person name="Migura L."/>
            <person name="Francino O."/>
        </authorList>
    </citation>
    <scope>NUCLEOTIDE SEQUENCE [LARGE SCALE GENOMIC DNA]</scope>
    <source>
        <strain evidence="11 16">HSP080</strain>
    </source>
</reference>
<comment type="cofactor">
    <cofactor evidence="6">
        <name>Mg(2+)</name>
        <dbReference type="ChEBI" id="CHEBI:18420"/>
    </cofactor>
</comment>
<keyword evidence="5 6" id="KW-0046">Antibiotic resistance</keyword>
<dbReference type="NCBIfam" id="NF003152">
    <property type="entry name" value="PRK04101.1"/>
    <property type="match status" value="1"/>
</dbReference>
<dbReference type="GeneID" id="93824639"/>
<reference evidence="8 17" key="4">
    <citation type="submission" date="2018-11" db="EMBL/GenBank/DDBJ databases">
        <authorList>
            <consortium name="Veterinary Laboratory Investigation and Response Network"/>
        </authorList>
    </citation>
    <scope>NUCLEOTIDE SEQUENCE [LARGE SCALE GENOMIC DNA]</scope>
    <source>
        <strain evidence="8 17">SPSE-18-VL-LA-PA-Ryan-0021</strain>
    </source>
</reference>
<comment type="subcellular location">
    <subcellularLocation>
        <location evidence="6">Cytoplasm</location>
    </subcellularLocation>
</comment>
<evidence type="ECO:0000259" key="7">
    <source>
        <dbReference type="PROSITE" id="PS51819"/>
    </source>
</evidence>
<dbReference type="HAMAP" id="MF_01512">
    <property type="entry name" value="FosB"/>
    <property type="match status" value="1"/>
</dbReference>